<gene>
    <name evidence="2" type="ORF">HA271_08485</name>
</gene>
<dbReference type="Proteomes" id="UP000586031">
    <property type="component" value="Unassembled WGS sequence"/>
</dbReference>
<protein>
    <submittedName>
        <fullName evidence="2">Carboxymuconolactone decarboxylase family protein</fullName>
    </submittedName>
</protein>
<evidence type="ECO:0000313" key="2">
    <source>
        <dbReference type="EMBL" id="HII84849.1"/>
    </source>
</evidence>
<reference evidence="3" key="1">
    <citation type="journal article" date="2020" name="bioRxiv">
        <title>A rank-normalized archaeal taxonomy based on genome phylogeny resolves widespread incomplete and uneven classifications.</title>
        <authorList>
            <person name="Rinke C."/>
            <person name="Chuvochina M."/>
            <person name="Mussig A.J."/>
            <person name="Chaumeil P.-A."/>
            <person name="Waite D.W."/>
            <person name="Whitman W.B."/>
            <person name="Parks D.H."/>
            <person name="Hugenholtz P."/>
        </authorList>
    </citation>
    <scope>NUCLEOTIDE SEQUENCE [LARGE SCALE GENOMIC DNA]</scope>
</reference>
<dbReference type="SUPFAM" id="SSF69118">
    <property type="entry name" value="AhpD-like"/>
    <property type="match status" value="1"/>
</dbReference>
<evidence type="ECO:0000313" key="3">
    <source>
        <dbReference type="Proteomes" id="UP000586031"/>
    </source>
</evidence>
<dbReference type="AlphaFoldDB" id="A0A7J4TNL6"/>
<comment type="caution">
    <text evidence="2">The sequence shown here is derived from an EMBL/GenBank/DDBJ whole genome shotgun (WGS) entry which is preliminary data.</text>
</comment>
<dbReference type="GO" id="GO:0051920">
    <property type="term" value="F:peroxiredoxin activity"/>
    <property type="evidence" value="ECO:0007669"/>
    <property type="project" value="InterPro"/>
</dbReference>
<dbReference type="Pfam" id="PF02627">
    <property type="entry name" value="CMD"/>
    <property type="match status" value="1"/>
</dbReference>
<dbReference type="EMBL" id="DUHE01000237">
    <property type="protein sequence ID" value="HII84849.1"/>
    <property type="molecule type" value="Genomic_DNA"/>
</dbReference>
<dbReference type="InterPro" id="IPR003779">
    <property type="entry name" value="CMD-like"/>
</dbReference>
<evidence type="ECO:0000259" key="1">
    <source>
        <dbReference type="Pfam" id="PF02627"/>
    </source>
</evidence>
<organism evidence="2 3">
    <name type="scientific">Methanobacterium subterraneum</name>
    <dbReference type="NCBI Taxonomy" id="59277"/>
    <lineage>
        <taxon>Archaea</taxon>
        <taxon>Methanobacteriati</taxon>
        <taxon>Methanobacteriota</taxon>
        <taxon>Methanomada group</taxon>
        <taxon>Methanobacteria</taxon>
        <taxon>Methanobacteriales</taxon>
        <taxon>Methanobacteriaceae</taxon>
        <taxon>Methanobacterium</taxon>
    </lineage>
</organism>
<feature type="domain" description="Carboxymuconolactone decarboxylase-like" evidence="1">
    <location>
        <begin position="52"/>
        <end position="133"/>
    </location>
</feature>
<dbReference type="Gene3D" id="1.20.1290.10">
    <property type="entry name" value="AhpD-like"/>
    <property type="match status" value="1"/>
</dbReference>
<proteinExistence type="predicted"/>
<dbReference type="InterPro" id="IPR029032">
    <property type="entry name" value="AhpD-like"/>
</dbReference>
<name>A0A7J4TNL6_9EURY</name>
<sequence>MVSKKYKRCDPVNIRRVQDENHNINVEEIMGKIDGYFGFVPKIFQVLSENPPALKAFFDKVEVMMVDETLPPLTKEFVSIGAAAALGSSHCLRTHLEVALKFGANQEQLLLAIILGTTITETTALSKSLRVYEEFCTRKDEDGDHV</sequence>
<accession>A0A7J4TNL6</accession>